<evidence type="ECO:0000256" key="2">
    <source>
        <dbReference type="SAM" id="SignalP"/>
    </source>
</evidence>
<feature type="compositionally biased region" description="Polar residues" evidence="1">
    <location>
        <begin position="456"/>
        <end position="478"/>
    </location>
</feature>
<keyword evidence="2" id="KW-0732">Signal</keyword>
<protein>
    <recommendedName>
        <fullName evidence="3">Outer membrane protein beta-barrel domain-containing protein</fullName>
    </recommendedName>
</protein>
<dbReference type="EMBL" id="SAXA01000019">
    <property type="protein sequence ID" value="RXQ88134.1"/>
    <property type="molecule type" value="Genomic_DNA"/>
</dbReference>
<dbReference type="SUPFAM" id="SSF49464">
    <property type="entry name" value="Carboxypeptidase regulatory domain-like"/>
    <property type="match status" value="1"/>
</dbReference>
<accession>A0A4Q1JJ58</accession>
<evidence type="ECO:0000256" key="1">
    <source>
        <dbReference type="SAM" id="MobiDB-lite"/>
    </source>
</evidence>
<proteinExistence type="predicted"/>
<gene>
    <name evidence="4" type="ORF">EO244_15470</name>
</gene>
<dbReference type="Pfam" id="PF14905">
    <property type="entry name" value="OMP_b-brl_3"/>
    <property type="match status" value="1"/>
</dbReference>
<keyword evidence="5" id="KW-1185">Reference proteome</keyword>
<evidence type="ECO:0000313" key="5">
    <source>
        <dbReference type="Proteomes" id="UP000289703"/>
    </source>
</evidence>
<dbReference type="InterPro" id="IPR008969">
    <property type="entry name" value="CarboxyPept-like_regulatory"/>
</dbReference>
<dbReference type="InterPro" id="IPR041700">
    <property type="entry name" value="OMP_b-brl_3"/>
</dbReference>
<evidence type="ECO:0000313" key="4">
    <source>
        <dbReference type="EMBL" id="RXQ88134.1"/>
    </source>
</evidence>
<dbReference type="Pfam" id="PF13715">
    <property type="entry name" value="CarbopepD_reg_2"/>
    <property type="match status" value="1"/>
</dbReference>
<dbReference type="AlphaFoldDB" id="A0A4Q1JJ58"/>
<sequence>MPRYLFTLLFSLISIISSAQEHSLIKGRVFDSSSQYTMPGASIVMINQKDSLDYKGTITDDKGDFYIKVKPGDYQLSISFIGYKPIQKTIHIDKKTKDVGQFNLIENEEMLGEINIIETLPPTKQKGDTTLFNPNAFKVNPDANAEELITKMPGFYMLDGKLTAQGQTVREVLVDGKKFFGKDVNQALETLPSDIIKRIEVYEYKSDKAKFSGFEDKIKSKTINIVTRNKSQNMRFGSLAGGIGKSEKYAIKGKINQFSENTRFTLVGNSKNVNAPLHLSRNRTSRRSIDGNELRQNNLGLNFNGKGKKESELSANYRFTANNTENNNTSLSTYTAAPLEGQELSTKTISGNDQANHNLNIDWDIRSNPKNQIMLSSNLSASDSKSKRTSFSETHLLDEFINSNNNKTASDNLSTSFNQVIMFSRRLNKEGRTLSVQASYNRNENKINADQKSEIKSQTNQGNQNIDQVSNQKTSSDDFSSGISFNEKLGDKSRLALAYRYSINTEKSKKESYNPDTTTKAYSQLDTLTSNQFENSTTNNTSQIAYNYRNDKISFMLGSDFEYTKLKNDEIFPNKRNMEKNYFTILPSASFSYYLNENSMLNIYYRMGTSNPGVKQLQEIVNVSNPLFISTGNSKLKQTQNHNVMLYYTSSNIETGHFTTLNLSVNKSNRSISQRTIVASNDTLINEKYILPKGGQFSQPINLNGQYNISGRITYGIPVTKLQSKLNINVSANYMHNPTLVNNKKSFSNSLNLNQGLKLGSNISEKLDFTISSRTRYSVSKNTNLKSSGSQYFSQTNSLGLYWNFLKNFILKINTNFENKNNISTHDIENNWLIDVGISSKVFKNKRGEISFVAYDILNQTSERTHRVSDLFTTDNYSTKLNKFYMLSFTYKIRNRDKNPEISDID</sequence>
<dbReference type="Gene3D" id="2.60.40.1120">
    <property type="entry name" value="Carboxypeptidase-like, regulatory domain"/>
    <property type="match status" value="1"/>
</dbReference>
<organism evidence="4 5">
    <name type="scientific">Ancylomarina salipaludis</name>
    <dbReference type="NCBI Taxonomy" id="2501299"/>
    <lineage>
        <taxon>Bacteria</taxon>
        <taxon>Pseudomonadati</taxon>
        <taxon>Bacteroidota</taxon>
        <taxon>Bacteroidia</taxon>
        <taxon>Marinilabiliales</taxon>
        <taxon>Marinifilaceae</taxon>
        <taxon>Ancylomarina</taxon>
    </lineage>
</organism>
<feature type="domain" description="Outer membrane protein beta-barrel" evidence="3">
    <location>
        <begin position="426"/>
        <end position="891"/>
    </location>
</feature>
<dbReference type="RefSeq" id="WP_129255592.1">
    <property type="nucleotide sequence ID" value="NZ_SAXA01000019.1"/>
</dbReference>
<evidence type="ECO:0000259" key="3">
    <source>
        <dbReference type="Pfam" id="PF14905"/>
    </source>
</evidence>
<comment type="caution">
    <text evidence="4">The sequence shown here is derived from an EMBL/GenBank/DDBJ whole genome shotgun (WGS) entry which is preliminary data.</text>
</comment>
<feature type="compositionally biased region" description="Basic and acidic residues" evidence="1">
    <location>
        <begin position="443"/>
        <end position="455"/>
    </location>
</feature>
<reference evidence="4 5" key="1">
    <citation type="submission" date="2019-01" db="EMBL/GenBank/DDBJ databases">
        <title>Ancylomarina salipaludis sp. nov., isolated from a salt marsh.</title>
        <authorList>
            <person name="Yoon J.-H."/>
        </authorList>
    </citation>
    <scope>NUCLEOTIDE SEQUENCE [LARGE SCALE GENOMIC DNA]</scope>
    <source>
        <strain evidence="4 5">SHSM-M15</strain>
    </source>
</reference>
<feature type="chain" id="PRO_5020372507" description="Outer membrane protein beta-barrel domain-containing protein" evidence="2">
    <location>
        <begin position="20"/>
        <end position="906"/>
    </location>
</feature>
<dbReference type="OrthoDB" id="603275at2"/>
<feature type="region of interest" description="Disordered" evidence="1">
    <location>
        <begin position="437"/>
        <end position="478"/>
    </location>
</feature>
<dbReference type="SUPFAM" id="SSF56935">
    <property type="entry name" value="Porins"/>
    <property type="match status" value="1"/>
</dbReference>
<name>A0A4Q1JJ58_9BACT</name>
<dbReference type="Proteomes" id="UP000289703">
    <property type="component" value="Unassembled WGS sequence"/>
</dbReference>
<feature type="signal peptide" evidence="2">
    <location>
        <begin position="1"/>
        <end position="19"/>
    </location>
</feature>